<dbReference type="Pfam" id="PF02875">
    <property type="entry name" value="Mur_ligase_C"/>
    <property type="match status" value="1"/>
</dbReference>
<gene>
    <name evidence="19 23" type="primary">murD</name>
    <name evidence="23" type="ORF">CYJ34_06575</name>
</gene>
<comment type="pathway">
    <text evidence="3 19 20">Cell wall biogenesis; peptidoglycan biosynthesis.</text>
</comment>
<dbReference type="EMBL" id="PKGS01000004">
    <property type="protein sequence ID" value="PKZ16476.1"/>
    <property type="molecule type" value="Genomic_DNA"/>
</dbReference>
<comment type="catalytic activity">
    <reaction evidence="18 19 20">
        <text>UDP-N-acetyl-alpha-D-muramoyl-L-alanine + D-glutamate + ATP = UDP-N-acetyl-alpha-D-muramoyl-L-alanyl-D-glutamate + ADP + phosphate + H(+)</text>
        <dbReference type="Rhea" id="RHEA:16429"/>
        <dbReference type="ChEBI" id="CHEBI:15378"/>
        <dbReference type="ChEBI" id="CHEBI:29986"/>
        <dbReference type="ChEBI" id="CHEBI:30616"/>
        <dbReference type="ChEBI" id="CHEBI:43474"/>
        <dbReference type="ChEBI" id="CHEBI:83898"/>
        <dbReference type="ChEBI" id="CHEBI:83900"/>
        <dbReference type="ChEBI" id="CHEBI:456216"/>
        <dbReference type="EC" id="6.3.2.9"/>
    </reaction>
</comment>
<dbReference type="Gene3D" id="3.40.1190.10">
    <property type="entry name" value="Mur-like, catalytic domain"/>
    <property type="match status" value="1"/>
</dbReference>
<dbReference type="PANTHER" id="PTHR43692">
    <property type="entry name" value="UDP-N-ACETYLMURAMOYLALANINE--D-GLUTAMATE LIGASE"/>
    <property type="match status" value="1"/>
</dbReference>
<comment type="caution">
    <text evidence="23">The sequence shown here is derived from an EMBL/GenBank/DDBJ whole genome shotgun (WGS) entry which is preliminary data.</text>
</comment>
<evidence type="ECO:0000256" key="20">
    <source>
        <dbReference type="RuleBase" id="RU003664"/>
    </source>
</evidence>
<keyword evidence="9 19" id="KW-0132">Cell division</keyword>
<keyword evidence="14 19" id="KW-0131">Cell cycle</keyword>
<evidence type="ECO:0000256" key="6">
    <source>
        <dbReference type="ARBA" id="ARBA00015655"/>
    </source>
</evidence>
<dbReference type="GO" id="GO:0004326">
    <property type="term" value="F:tetrahydrofolylpolyglutamate synthase activity"/>
    <property type="evidence" value="ECO:0007669"/>
    <property type="project" value="InterPro"/>
</dbReference>
<dbReference type="SUPFAM" id="SSF53244">
    <property type="entry name" value="MurD-like peptide ligases, peptide-binding domain"/>
    <property type="match status" value="1"/>
</dbReference>
<evidence type="ECO:0000256" key="18">
    <source>
        <dbReference type="ARBA" id="ARBA00047632"/>
    </source>
</evidence>
<dbReference type="Proteomes" id="UP000234335">
    <property type="component" value="Unassembled WGS sequence"/>
</dbReference>
<dbReference type="SUPFAM" id="SSF51984">
    <property type="entry name" value="MurCD N-terminal domain"/>
    <property type="match status" value="1"/>
</dbReference>
<evidence type="ECO:0000256" key="15">
    <source>
        <dbReference type="ARBA" id="ARBA00023316"/>
    </source>
</evidence>
<comment type="similarity">
    <text evidence="4 19">Belongs to the MurCDEF family.</text>
</comment>
<evidence type="ECO:0000256" key="9">
    <source>
        <dbReference type="ARBA" id="ARBA00022618"/>
    </source>
</evidence>
<evidence type="ECO:0000313" key="24">
    <source>
        <dbReference type="Proteomes" id="UP000234335"/>
    </source>
</evidence>
<evidence type="ECO:0000256" key="1">
    <source>
        <dbReference type="ARBA" id="ARBA00002734"/>
    </source>
</evidence>
<reference evidence="23 24" key="1">
    <citation type="submission" date="2017-12" db="EMBL/GenBank/DDBJ databases">
        <title>Phylogenetic diversity of female urinary microbiome.</title>
        <authorList>
            <person name="Thomas-White K."/>
            <person name="Wolfe A.J."/>
        </authorList>
    </citation>
    <scope>NUCLEOTIDE SEQUENCE [LARGE SCALE GENOMIC DNA]</scope>
    <source>
        <strain evidence="23 24">UMB0119</strain>
    </source>
</reference>
<evidence type="ECO:0000256" key="14">
    <source>
        <dbReference type="ARBA" id="ARBA00023306"/>
    </source>
</evidence>
<dbReference type="EC" id="6.3.2.9" evidence="5 19"/>
<keyword evidence="10 19" id="KW-0547">Nucleotide-binding</keyword>
<name>A0A2I1M8M5_9FIRM</name>
<dbReference type="NCBIfam" id="TIGR01087">
    <property type="entry name" value="murD"/>
    <property type="match status" value="1"/>
</dbReference>
<dbReference type="SUPFAM" id="SSF53623">
    <property type="entry name" value="MurD-like peptide ligases, catalytic domain"/>
    <property type="match status" value="1"/>
</dbReference>
<dbReference type="Gene3D" id="3.90.190.20">
    <property type="entry name" value="Mur ligase, C-terminal domain"/>
    <property type="match status" value="1"/>
</dbReference>
<feature type="domain" description="Mur ligase C-terminal" evidence="21">
    <location>
        <begin position="300"/>
        <end position="412"/>
    </location>
</feature>
<dbReference type="UniPathway" id="UPA00219"/>
<protein>
    <recommendedName>
        <fullName evidence="6 19">UDP-N-acetylmuramoylalanine--D-glutamate ligase</fullName>
        <ecNumber evidence="5 19">6.3.2.9</ecNumber>
    </recommendedName>
    <alternativeName>
        <fullName evidence="17 19">D-glutamic acid-adding enzyme</fullName>
    </alternativeName>
    <alternativeName>
        <fullName evidence="16 19">UDP-N-acetylmuramoyl-L-alanyl-D-glutamate synthetase</fullName>
    </alternativeName>
</protein>
<dbReference type="PROSITE" id="PS01011">
    <property type="entry name" value="FOLYLPOLYGLU_SYNT_1"/>
    <property type="match status" value="1"/>
</dbReference>
<organism evidence="23 24">
    <name type="scientific">Anaerococcus octavius</name>
    <dbReference type="NCBI Taxonomy" id="54007"/>
    <lineage>
        <taxon>Bacteria</taxon>
        <taxon>Bacillati</taxon>
        <taxon>Bacillota</taxon>
        <taxon>Tissierellia</taxon>
        <taxon>Tissierellales</taxon>
        <taxon>Peptoniphilaceae</taxon>
        <taxon>Anaerococcus</taxon>
    </lineage>
</organism>
<evidence type="ECO:0000259" key="22">
    <source>
        <dbReference type="Pfam" id="PF08245"/>
    </source>
</evidence>
<keyword evidence="11 19" id="KW-0067">ATP-binding</keyword>
<feature type="binding site" evidence="19">
    <location>
        <begin position="104"/>
        <end position="110"/>
    </location>
    <ligand>
        <name>ATP</name>
        <dbReference type="ChEBI" id="CHEBI:30616"/>
    </ligand>
</feature>
<dbReference type="GO" id="GO:0009252">
    <property type="term" value="P:peptidoglycan biosynthetic process"/>
    <property type="evidence" value="ECO:0007669"/>
    <property type="project" value="UniProtKB-UniRule"/>
</dbReference>
<keyword evidence="7 19" id="KW-0963">Cytoplasm</keyword>
<dbReference type="GO" id="GO:0051301">
    <property type="term" value="P:cell division"/>
    <property type="evidence" value="ECO:0007669"/>
    <property type="project" value="UniProtKB-KW"/>
</dbReference>
<evidence type="ECO:0000256" key="8">
    <source>
        <dbReference type="ARBA" id="ARBA00022598"/>
    </source>
</evidence>
<dbReference type="PANTHER" id="PTHR43692:SF1">
    <property type="entry name" value="UDP-N-ACETYLMURAMOYLALANINE--D-GLUTAMATE LIGASE"/>
    <property type="match status" value="1"/>
</dbReference>
<evidence type="ECO:0000313" key="23">
    <source>
        <dbReference type="EMBL" id="PKZ16476.1"/>
    </source>
</evidence>
<dbReference type="InterPro" id="IPR013221">
    <property type="entry name" value="Mur_ligase_cen"/>
</dbReference>
<keyword evidence="12 19" id="KW-0133">Cell shape</keyword>
<evidence type="ECO:0000256" key="7">
    <source>
        <dbReference type="ARBA" id="ARBA00022490"/>
    </source>
</evidence>
<evidence type="ECO:0000256" key="17">
    <source>
        <dbReference type="ARBA" id="ARBA00032324"/>
    </source>
</evidence>
<dbReference type="GO" id="GO:0008360">
    <property type="term" value="P:regulation of cell shape"/>
    <property type="evidence" value="ECO:0007669"/>
    <property type="project" value="UniProtKB-KW"/>
</dbReference>
<keyword evidence="15 19" id="KW-0961">Cell wall biogenesis/degradation</keyword>
<keyword evidence="8 19" id="KW-0436">Ligase</keyword>
<evidence type="ECO:0000256" key="2">
    <source>
        <dbReference type="ARBA" id="ARBA00004496"/>
    </source>
</evidence>
<dbReference type="InterPro" id="IPR036615">
    <property type="entry name" value="Mur_ligase_C_dom_sf"/>
</dbReference>
<comment type="function">
    <text evidence="1 19 20">Cell wall formation. Catalyzes the addition of glutamate to the nucleotide precursor UDP-N-acetylmuramoyl-L-alanine (UMA).</text>
</comment>
<sequence>MRKVLIYGLGVSGISTVKTLAKKGYDVYTYDKNKKEIDQLKGYNYSPLSLSDLTDYDFEYVVKSPGIKPSDDTLLKLAEKYEIISDIELSYRLFPNKIFLSITGTNGKTSTTSMVTHILNQSGIDAISVGNIGEGILWQMYKHDVIFVEELSSFQLKNTYKFHPHIASILNISPDHIDWHGDFDDYILSKLNIAKNQNKNDYLIINKNDEILQRNKDNFRANIYEFSSLGPVKNGLYIDKNIIYYIDEKSKKEVLNTNELKIIGTHNYENLMAAMLECYLYGLDFQAISKAAKTFVSIEHRLEFVNEINGVKIYNDSKATNVDSAVKAIKSFSEPIIIIAGGYDKKIDYSDYVKAFKENGKLMIIIGETKEQLRAICELENIDYILANDMDHAARLACQNAEKNDVILLSPASASWDMYKSYEIRGNDFKEKIEKYKGMIK</sequence>
<evidence type="ECO:0000256" key="5">
    <source>
        <dbReference type="ARBA" id="ARBA00012212"/>
    </source>
</evidence>
<dbReference type="GO" id="GO:0005737">
    <property type="term" value="C:cytoplasm"/>
    <property type="evidence" value="ECO:0007669"/>
    <property type="project" value="UniProtKB-SubCell"/>
</dbReference>
<evidence type="ECO:0000256" key="11">
    <source>
        <dbReference type="ARBA" id="ARBA00022840"/>
    </source>
</evidence>
<dbReference type="AlphaFoldDB" id="A0A2I1M8M5"/>
<dbReference type="InterPro" id="IPR018109">
    <property type="entry name" value="Folylpolyglutamate_synth_CS"/>
</dbReference>
<dbReference type="InterPro" id="IPR005762">
    <property type="entry name" value="MurD"/>
</dbReference>
<evidence type="ECO:0000256" key="3">
    <source>
        <dbReference type="ARBA" id="ARBA00004752"/>
    </source>
</evidence>
<evidence type="ECO:0000256" key="19">
    <source>
        <dbReference type="HAMAP-Rule" id="MF_00639"/>
    </source>
</evidence>
<dbReference type="HAMAP" id="MF_00639">
    <property type="entry name" value="MurD"/>
    <property type="match status" value="1"/>
</dbReference>
<dbReference type="Pfam" id="PF08245">
    <property type="entry name" value="Mur_ligase_M"/>
    <property type="match status" value="1"/>
</dbReference>
<evidence type="ECO:0000256" key="4">
    <source>
        <dbReference type="ARBA" id="ARBA00010416"/>
    </source>
</evidence>
<proteinExistence type="inferred from homology"/>
<comment type="subcellular location">
    <subcellularLocation>
        <location evidence="2 19 20">Cytoplasm</location>
    </subcellularLocation>
</comment>
<accession>A0A2I1M8M5</accession>
<dbReference type="GO" id="GO:0008764">
    <property type="term" value="F:UDP-N-acetylmuramoylalanine-D-glutamate ligase activity"/>
    <property type="evidence" value="ECO:0007669"/>
    <property type="project" value="UniProtKB-UniRule"/>
</dbReference>
<dbReference type="RefSeq" id="WP_101540499.1">
    <property type="nucleotide sequence ID" value="NZ_JBHWQV010000059.1"/>
</dbReference>
<dbReference type="GO" id="GO:0071555">
    <property type="term" value="P:cell wall organization"/>
    <property type="evidence" value="ECO:0007669"/>
    <property type="project" value="UniProtKB-KW"/>
</dbReference>
<evidence type="ECO:0000256" key="12">
    <source>
        <dbReference type="ARBA" id="ARBA00022960"/>
    </source>
</evidence>
<dbReference type="Gene3D" id="3.40.50.720">
    <property type="entry name" value="NAD(P)-binding Rossmann-like Domain"/>
    <property type="match status" value="1"/>
</dbReference>
<keyword evidence="13 19" id="KW-0573">Peptidoglycan synthesis</keyword>
<evidence type="ECO:0000256" key="13">
    <source>
        <dbReference type="ARBA" id="ARBA00022984"/>
    </source>
</evidence>
<dbReference type="InterPro" id="IPR036565">
    <property type="entry name" value="Mur-like_cat_sf"/>
</dbReference>
<dbReference type="GO" id="GO:0005524">
    <property type="term" value="F:ATP binding"/>
    <property type="evidence" value="ECO:0007669"/>
    <property type="project" value="UniProtKB-UniRule"/>
</dbReference>
<feature type="domain" description="Mur ligase central" evidence="22">
    <location>
        <begin position="102"/>
        <end position="276"/>
    </location>
</feature>
<keyword evidence="24" id="KW-1185">Reference proteome</keyword>
<evidence type="ECO:0000256" key="10">
    <source>
        <dbReference type="ARBA" id="ARBA00022741"/>
    </source>
</evidence>
<evidence type="ECO:0000259" key="21">
    <source>
        <dbReference type="Pfam" id="PF02875"/>
    </source>
</evidence>
<dbReference type="InterPro" id="IPR004101">
    <property type="entry name" value="Mur_ligase_C"/>
</dbReference>
<evidence type="ECO:0000256" key="16">
    <source>
        <dbReference type="ARBA" id="ARBA00030398"/>
    </source>
</evidence>